<feature type="compositionally biased region" description="Acidic residues" evidence="9">
    <location>
        <begin position="823"/>
        <end position="836"/>
    </location>
</feature>
<dbReference type="RefSeq" id="WP_189619995.1">
    <property type="nucleotide sequence ID" value="NZ_BMZA01000002.1"/>
</dbReference>
<evidence type="ECO:0000256" key="7">
    <source>
        <dbReference type="ARBA" id="ARBA00022884"/>
    </source>
</evidence>
<keyword evidence="7 8" id="KW-0694">RNA-binding</keyword>
<keyword evidence="3 8" id="KW-0479">Metal-binding</keyword>
<dbReference type="InterPro" id="IPR019307">
    <property type="entry name" value="RNA-bd_AU-1/RNase_E/G"/>
</dbReference>
<gene>
    <name evidence="8" type="primary">rne</name>
    <name evidence="12" type="ORF">GCM10011614_09700</name>
</gene>
<dbReference type="Gene3D" id="3.40.1260.20">
    <property type="entry name" value="Ribonuclease E, catalytic domain"/>
    <property type="match status" value="1"/>
</dbReference>
<dbReference type="GO" id="GO:0019843">
    <property type="term" value="F:rRNA binding"/>
    <property type="evidence" value="ECO:0007669"/>
    <property type="project" value="UniProtKB-KW"/>
</dbReference>
<evidence type="ECO:0000256" key="4">
    <source>
        <dbReference type="ARBA" id="ARBA00022759"/>
    </source>
</evidence>
<proteinExistence type="inferred from homology"/>
<keyword evidence="4 8" id="KW-0255">Endonuclease</keyword>
<feature type="compositionally biased region" description="Basic residues" evidence="9">
    <location>
        <begin position="658"/>
        <end position="669"/>
    </location>
</feature>
<dbReference type="GO" id="GO:0009898">
    <property type="term" value="C:cytoplasmic side of plasma membrane"/>
    <property type="evidence" value="ECO:0007669"/>
    <property type="project" value="UniProtKB-UniRule"/>
</dbReference>
<dbReference type="PANTHER" id="PTHR30001">
    <property type="entry name" value="RIBONUCLEASE"/>
    <property type="match status" value="1"/>
</dbReference>
<keyword evidence="8" id="KW-0699">rRNA-binding</keyword>
<feature type="compositionally biased region" description="Basic and acidic residues" evidence="9">
    <location>
        <begin position="634"/>
        <end position="649"/>
    </location>
</feature>
<comment type="subunit">
    <text evidence="8">Homotetramer formed by a dimer of dimers.</text>
</comment>
<feature type="binding site" evidence="8">
    <location>
        <position position="520"/>
    </location>
    <ligand>
        <name>Zn(2+)</name>
        <dbReference type="ChEBI" id="CHEBI:29105"/>
        <note>ligand shared between dimeric partners</note>
    </ligand>
</feature>
<reference evidence="12" key="2">
    <citation type="submission" date="2020-09" db="EMBL/GenBank/DDBJ databases">
        <authorList>
            <person name="Sun Q."/>
            <person name="Kim S."/>
        </authorList>
    </citation>
    <scope>NUCLEOTIDE SEQUENCE</scope>
    <source>
        <strain evidence="12">KCTC 32255</strain>
    </source>
</reference>
<feature type="domain" description="RNase E/G thioredoxin-like" evidence="11">
    <location>
        <begin position="517"/>
        <end position="598"/>
    </location>
</feature>
<dbReference type="InterPro" id="IPR004659">
    <property type="entry name" value="RNase_E/G"/>
</dbReference>
<name>A0A918PBG2_9SPHN</name>
<comment type="catalytic activity">
    <reaction evidence="8">
        <text>Endonucleolytic cleavage of single-stranded RNA in A- and U-rich regions.</text>
        <dbReference type="EC" id="3.1.26.12"/>
    </reaction>
</comment>
<dbReference type="AlphaFoldDB" id="A0A918PBG2"/>
<keyword evidence="8" id="KW-0819">tRNA processing</keyword>
<dbReference type="GO" id="GO:0008995">
    <property type="term" value="F:ribonuclease E activity"/>
    <property type="evidence" value="ECO:0007669"/>
    <property type="project" value="UniProtKB-EC"/>
</dbReference>
<feature type="compositionally biased region" description="Low complexity" evidence="9">
    <location>
        <begin position="760"/>
        <end position="773"/>
    </location>
</feature>
<evidence type="ECO:0000256" key="3">
    <source>
        <dbReference type="ARBA" id="ARBA00022723"/>
    </source>
</evidence>
<keyword evidence="13" id="KW-1185">Reference proteome</keyword>
<evidence type="ECO:0000256" key="8">
    <source>
        <dbReference type="HAMAP-Rule" id="MF_00970"/>
    </source>
</evidence>
<keyword evidence="2 8" id="KW-0540">Nuclease</keyword>
<evidence type="ECO:0000256" key="2">
    <source>
        <dbReference type="ARBA" id="ARBA00022722"/>
    </source>
</evidence>
<keyword evidence="8" id="KW-0862">Zinc</keyword>
<comment type="similarity">
    <text evidence="8">Belongs to the RNase E/G family. RNase E subfamily.</text>
</comment>
<dbReference type="Gene3D" id="2.40.50.140">
    <property type="entry name" value="Nucleic acid-binding proteins"/>
    <property type="match status" value="1"/>
</dbReference>
<comment type="subcellular location">
    <subcellularLocation>
        <location evidence="8">Cytoplasm</location>
    </subcellularLocation>
    <subcellularLocation>
        <location evidence="8">Cell inner membrane</location>
        <topology evidence="8">Peripheral membrane protein</topology>
        <orientation evidence="8">Cytoplasmic side</orientation>
    </subcellularLocation>
</comment>
<feature type="compositionally biased region" description="Basic and acidic residues" evidence="9">
    <location>
        <begin position="159"/>
        <end position="169"/>
    </location>
</feature>
<keyword evidence="5 8" id="KW-0378">Hydrolase</keyword>
<dbReference type="GO" id="GO:0005737">
    <property type="term" value="C:cytoplasm"/>
    <property type="evidence" value="ECO:0007669"/>
    <property type="project" value="UniProtKB-SubCell"/>
</dbReference>
<dbReference type="GO" id="GO:0008270">
    <property type="term" value="F:zinc ion binding"/>
    <property type="evidence" value="ECO:0007669"/>
    <property type="project" value="UniProtKB-UniRule"/>
</dbReference>
<feature type="region of interest" description="Disordered" evidence="9">
    <location>
        <begin position="625"/>
        <end position="932"/>
    </location>
</feature>
<evidence type="ECO:0000259" key="11">
    <source>
        <dbReference type="Pfam" id="PF20833"/>
    </source>
</evidence>
<keyword evidence="8" id="KW-1003">Cell membrane</keyword>
<dbReference type="PANTHER" id="PTHR30001:SF1">
    <property type="entry name" value="RIBONUCLEASE E_G-LIKE PROTEIN, CHLOROPLASTIC"/>
    <property type="match status" value="1"/>
</dbReference>
<dbReference type="GO" id="GO:0006364">
    <property type="term" value="P:rRNA processing"/>
    <property type="evidence" value="ECO:0007669"/>
    <property type="project" value="UniProtKB-UniRule"/>
</dbReference>
<evidence type="ECO:0000256" key="5">
    <source>
        <dbReference type="ARBA" id="ARBA00022801"/>
    </source>
</evidence>
<dbReference type="EMBL" id="BMZA01000002">
    <property type="protein sequence ID" value="GGY96835.1"/>
    <property type="molecule type" value="Genomic_DNA"/>
</dbReference>
<evidence type="ECO:0000313" key="12">
    <source>
        <dbReference type="EMBL" id="GGY96835.1"/>
    </source>
</evidence>
<comment type="cofactor">
    <cofactor evidence="8">
        <name>Mg(2+)</name>
        <dbReference type="ChEBI" id="CHEBI:18420"/>
    </cofactor>
    <text evidence="8">Binds 1 Mg(2+) ion per subunit.</text>
</comment>
<organism evidence="12 13">
    <name type="scientific">Novosphingobium colocasiae</name>
    <dbReference type="NCBI Taxonomy" id="1256513"/>
    <lineage>
        <taxon>Bacteria</taxon>
        <taxon>Pseudomonadati</taxon>
        <taxon>Pseudomonadota</taxon>
        <taxon>Alphaproteobacteria</taxon>
        <taxon>Sphingomonadales</taxon>
        <taxon>Sphingomonadaceae</taxon>
        <taxon>Novosphingobium</taxon>
    </lineage>
</organism>
<dbReference type="Proteomes" id="UP000648075">
    <property type="component" value="Unassembled WGS sequence"/>
</dbReference>
<evidence type="ECO:0000259" key="10">
    <source>
        <dbReference type="Pfam" id="PF10150"/>
    </source>
</evidence>
<feature type="binding site" evidence="8">
    <location>
        <position position="416"/>
    </location>
    <ligand>
        <name>Mg(2+)</name>
        <dbReference type="ChEBI" id="CHEBI:18420"/>
        <note>catalytic</note>
    </ligand>
</feature>
<feature type="binding site" evidence="8">
    <location>
        <position position="459"/>
    </location>
    <ligand>
        <name>Mg(2+)</name>
        <dbReference type="ChEBI" id="CHEBI:18420"/>
        <note>catalytic</note>
    </ligand>
</feature>
<evidence type="ECO:0000256" key="6">
    <source>
        <dbReference type="ARBA" id="ARBA00022842"/>
    </source>
</evidence>
<dbReference type="GO" id="GO:0000287">
    <property type="term" value="F:magnesium ion binding"/>
    <property type="evidence" value="ECO:0007669"/>
    <property type="project" value="UniProtKB-UniRule"/>
</dbReference>
<comment type="caution">
    <text evidence="12">The sequence shown here is derived from an EMBL/GenBank/DDBJ whole genome shotgun (WGS) entry which is preliminary data.</text>
</comment>
<dbReference type="GO" id="GO:0008033">
    <property type="term" value="P:tRNA processing"/>
    <property type="evidence" value="ECO:0007669"/>
    <property type="project" value="UniProtKB-UniRule"/>
</dbReference>
<dbReference type="CDD" id="cd04453">
    <property type="entry name" value="S1_RNase_E"/>
    <property type="match status" value="1"/>
</dbReference>
<evidence type="ECO:0000256" key="9">
    <source>
        <dbReference type="SAM" id="MobiDB-lite"/>
    </source>
</evidence>
<keyword evidence="8" id="KW-0997">Cell inner membrane</keyword>
<dbReference type="InterPro" id="IPR012340">
    <property type="entry name" value="NA-bd_OB-fold"/>
</dbReference>
<feature type="compositionally biased region" description="Low complexity" evidence="9">
    <location>
        <begin position="885"/>
        <end position="911"/>
    </location>
</feature>
<dbReference type="GO" id="GO:0000049">
    <property type="term" value="F:tRNA binding"/>
    <property type="evidence" value="ECO:0007669"/>
    <property type="project" value="UniProtKB-KW"/>
</dbReference>
<feature type="compositionally biased region" description="Acidic residues" evidence="9">
    <location>
        <begin position="734"/>
        <end position="745"/>
    </location>
</feature>
<keyword evidence="6 8" id="KW-0460">Magnesium</keyword>
<feature type="compositionally biased region" description="Acidic residues" evidence="9">
    <location>
        <begin position="787"/>
        <end position="797"/>
    </location>
</feature>
<feature type="region of interest" description="Disordered" evidence="9">
    <location>
        <begin position="94"/>
        <end position="190"/>
    </location>
</feature>
<comment type="cofactor">
    <cofactor evidence="8">
        <name>Zn(2+)</name>
        <dbReference type="ChEBI" id="CHEBI:29105"/>
    </cofactor>
    <text evidence="8">Binds 2 Zn(2+) ions per homotetramer.</text>
</comment>
<evidence type="ECO:0000313" key="13">
    <source>
        <dbReference type="Proteomes" id="UP000648075"/>
    </source>
</evidence>
<dbReference type="Pfam" id="PF20833">
    <property type="entry name" value="RNase_E_G_Thio"/>
    <property type="match status" value="1"/>
</dbReference>
<feature type="compositionally biased region" description="Low complexity" evidence="9">
    <location>
        <begin position="798"/>
        <end position="807"/>
    </location>
</feature>
<evidence type="ECO:0000256" key="1">
    <source>
        <dbReference type="ARBA" id="ARBA00022490"/>
    </source>
</evidence>
<keyword evidence="8" id="KW-0472">Membrane</keyword>
<reference evidence="12" key="1">
    <citation type="journal article" date="2014" name="Int. J. Syst. Evol. Microbiol.">
        <title>Complete genome sequence of Corynebacterium casei LMG S-19264T (=DSM 44701T), isolated from a smear-ripened cheese.</title>
        <authorList>
            <consortium name="US DOE Joint Genome Institute (JGI-PGF)"/>
            <person name="Walter F."/>
            <person name="Albersmeier A."/>
            <person name="Kalinowski J."/>
            <person name="Ruckert C."/>
        </authorList>
    </citation>
    <scope>NUCLEOTIDE SEQUENCE</scope>
    <source>
        <strain evidence="12">KCTC 32255</strain>
    </source>
</reference>
<feature type="binding site" evidence="8">
    <location>
        <position position="517"/>
    </location>
    <ligand>
        <name>Zn(2+)</name>
        <dbReference type="ChEBI" id="CHEBI:29105"/>
        <note>ligand shared between dimeric partners</note>
    </ligand>
</feature>
<comment type="function">
    <text evidence="8">Endoribonuclease that plays a central role in RNA processing and decay. Required for the maturation of 5S and 16S rRNAs and the majority of tRNAs. Also involved in the degradation of most mRNAs.</text>
</comment>
<dbReference type="InterPro" id="IPR048583">
    <property type="entry name" value="RNase_E_G_thioredoxin-like"/>
</dbReference>
<dbReference type="EC" id="3.1.26.12" evidence="8"/>
<feature type="compositionally biased region" description="Basic residues" evidence="9">
    <location>
        <begin position="716"/>
        <end position="728"/>
    </location>
</feature>
<dbReference type="SUPFAM" id="SSF50249">
    <property type="entry name" value="Nucleic acid-binding proteins"/>
    <property type="match status" value="1"/>
</dbReference>
<dbReference type="NCBIfam" id="TIGR00757">
    <property type="entry name" value="RNaseEG"/>
    <property type="match status" value="1"/>
</dbReference>
<feature type="compositionally biased region" description="Acidic residues" evidence="9">
    <location>
        <begin position="108"/>
        <end position="128"/>
    </location>
</feature>
<protein>
    <recommendedName>
        <fullName evidence="8">Ribonuclease E</fullName>
        <shortName evidence="8">RNase E</shortName>
        <ecNumber evidence="8">3.1.26.12</ecNumber>
    </recommendedName>
</protein>
<feature type="compositionally biased region" description="Acidic residues" evidence="9">
    <location>
        <begin position="676"/>
        <end position="702"/>
    </location>
</feature>
<keyword evidence="8" id="KW-0820">tRNA-binding</keyword>
<feature type="region of interest" description="Required for zinc-mediated homotetramerization and catalytic activity" evidence="8">
    <location>
        <begin position="517"/>
        <end position="520"/>
    </location>
</feature>
<accession>A0A918PBG2</accession>
<dbReference type="GO" id="GO:0006402">
    <property type="term" value="P:mRNA catabolic process"/>
    <property type="evidence" value="ECO:0007669"/>
    <property type="project" value="UniProtKB-UniRule"/>
</dbReference>
<dbReference type="Pfam" id="PF10150">
    <property type="entry name" value="RNase_E_G"/>
    <property type="match status" value="1"/>
</dbReference>
<keyword evidence="8" id="KW-0698">rRNA processing</keyword>
<dbReference type="HAMAP" id="MF_00970">
    <property type="entry name" value="RNase_E"/>
    <property type="match status" value="1"/>
</dbReference>
<dbReference type="InterPro" id="IPR028878">
    <property type="entry name" value="RNase_E"/>
</dbReference>
<feature type="domain" description="RNA-binding protein AU-1/Ribonuclease E/G" evidence="10">
    <location>
        <begin position="234"/>
        <end position="504"/>
    </location>
</feature>
<keyword evidence="1 8" id="KW-0963">Cytoplasm</keyword>
<sequence length="932" mass="102232">MATRMLIDARHPEETRVAVLKGNRIEEFDFESHERKQIKGNIYLAKVTRVEPSLQAAFVEFGGNRHGFLAFSEIHPDYYQIPKEDREALLAAEAEAAEEEAALRASEGEDEDDDYGDDGAGFGDDDGGVMEVDTSEKDDVATIEDGNVDNPFADEDGEHADGEAEEPRGRRGRRRQGGRNAGRSKQADELRAKRMAIRRRYKIQDVIHRRQVLLVQVVKEERGNKGAALTSYLSLAGRYCVLMPNSSHGGGISRKISSAADRKRLKSIIAEMHLPRSMGCIVRTAGLQRTKTEIKRDFDYLARLWDELREKTLGSTAPALIHSDSDLIKRAIRDIYNRDIEEVIVEGEDGYRAAKDFMKLLMPSHGKKVKPYSDPVPLFQRFGAEDQLTAMYDPVVQLRSGGYIVINPTEALVSIDINSGRATKEHGIEQTAVATNLEAAQEIARQLRLRDMAGLVVIDFIDMEYGSNVRKVEKAMKEALKNDRARIQVGRISSFGLMEMSRQRLRTGVLEATTRSCPHCDGTGLVRTASSAGLSALRLIEDEAAKGKGIVISLFASTEAAVYLLNAKRSDLGDIEARYGVSVEVIPEGENEGAKMRVISSGPRNDFVPRFDPIADEVEDDFIEDEYEDEEEETPVREGARERAPRAEGDGEGEGGARRKRRKRRRGRNRDRADGEVDSADAADEGEEGDEPEDAADSEVGEGFDTAETLEGDAPRKRRRRGGRRRRGRREDGAETGESEGELTGEEAALAEAGLDEIVEPAPAEAAEEPVVAKPRRGRRKKAETVDAVEPDAEVAAEDAAAPVAEEPPVKPKRTRRKKADEPAAEEAEAEVEAVAEEAPAKPKRARRKKADEPAAEAVVADAPAEDAEAPAKAKRPRRKKADAAEPAIASAAPAEPVATAEAAPEPVSDGEGAGEDGDSPRRGWWQRTFGN</sequence>